<keyword evidence="3" id="KW-1185">Reference proteome</keyword>
<gene>
    <name evidence="2" type="primary">Dgri\GH10924</name>
    <name evidence="2" type="ORF">Dgri_GH10924</name>
</gene>
<dbReference type="HOGENOM" id="CLU_1706140_0_0_1"/>
<proteinExistence type="predicted"/>
<protein>
    <submittedName>
        <fullName evidence="2">GH10924</fullName>
    </submittedName>
</protein>
<reference evidence="2 3" key="1">
    <citation type="journal article" date="2007" name="Nature">
        <title>Evolution of genes and genomes on the Drosophila phylogeny.</title>
        <authorList>
            <consortium name="Drosophila 12 Genomes Consortium"/>
            <person name="Clark A.G."/>
            <person name="Eisen M.B."/>
            <person name="Smith D.R."/>
            <person name="Bergman C.M."/>
            <person name="Oliver B."/>
            <person name="Markow T.A."/>
            <person name="Kaufman T.C."/>
            <person name="Kellis M."/>
            <person name="Gelbart W."/>
            <person name="Iyer V.N."/>
            <person name="Pollard D.A."/>
            <person name="Sackton T.B."/>
            <person name="Larracuente A.M."/>
            <person name="Singh N.D."/>
            <person name="Abad J.P."/>
            <person name="Abt D.N."/>
            <person name="Adryan B."/>
            <person name="Aguade M."/>
            <person name="Akashi H."/>
            <person name="Anderson W.W."/>
            <person name="Aquadro C.F."/>
            <person name="Ardell D.H."/>
            <person name="Arguello R."/>
            <person name="Artieri C.G."/>
            <person name="Barbash D.A."/>
            <person name="Barker D."/>
            <person name="Barsanti P."/>
            <person name="Batterham P."/>
            <person name="Batzoglou S."/>
            <person name="Begun D."/>
            <person name="Bhutkar A."/>
            <person name="Blanco E."/>
            <person name="Bosak S.A."/>
            <person name="Bradley R.K."/>
            <person name="Brand A.D."/>
            <person name="Brent M.R."/>
            <person name="Brooks A.N."/>
            <person name="Brown R.H."/>
            <person name="Butlin R.K."/>
            <person name="Caggese C."/>
            <person name="Calvi B.R."/>
            <person name="Bernardo de Carvalho A."/>
            <person name="Caspi A."/>
            <person name="Castrezana S."/>
            <person name="Celniker S.E."/>
            <person name="Chang J.L."/>
            <person name="Chapple C."/>
            <person name="Chatterji S."/>
            <person name="Chinwalla A."/>
            <person name="Civetta A."/>
            <person name="Clifton S.W."/>
            <person name="Comeron J.M."/>
            <person name="Costello J.C."/>
            <person name="Coyne J.A."/>
            <person name="Daub J."/>
            <person name="David R.G."/>
            <person name="Delcher A.L."/>
            <person name="Delehaunty K."/>
            <person name="Do C.B."/>
            <person name="Ebling H."/>
            <person name="Edwards K."/>
            <person name="Eickbush T."/>
            <person name="Evans J.D."/>
            <person name="Filipski A."/>
            <person name="Findeiss S."/>
            <person name="Freyhult E."/>
            <person name="Fulton L."/>
            <person name="Fulton R."/>
            <person name="Garcia A.C."/>
            <person name="Gardiner A."/>
            <person name="Garfield D.A."/>
            <person name="Garvin B.E."/>
            <person name="Gibson G."/>
            <person name="Gilbert D."/>
            <person name="Gnerre S."/>
            <person name="Godfrey J."/>
            <person name="Good R."/>
            <person name="Gotea V."/>
            <person name="Gravely B."/>
            <person name="Greenberg A.J."/>
            <person name="Griffiths-Jones S."/>
            <person name="Gross S."/>
            <person name="Guigo R."/>
            <person name="Gustafson E.A."/>
            <person name="Haerty W."/>
            <person name="Hahn M.W."/>
            <person name="Halligan D.L."/>
            <person name="Halpern A.L."/>
            <person name="Halter G.M."/>
            <person name="Han M.V."/>
            <person name="Heger A."/>
            <person name="Hillier L."/>
            <person name="Hinrichs A.S."/>
            <person name="Holmes I."/>
            <person name="Hoskins R.A."/>
            <person name="Hubisz M.J."/>
            <person name="Hultmark D."/>
            <person name="Huntley M.A."/>
            <person name="Jaffe D.B."/>
            <person name="Jagadeeshan S."/>
            <person name="Jeck W.R."/>
            <person name="Johnson J."/>
            <person name="Jones C.D."/>
            <person name="Jordan W.C."/>
            <person name="Karpen G.H."/>
            <person name="Kataoka E."/>
            <person name="Keightley P.D."/>
            <person name="Kheradpour P."/>
            <person name="Kirkness E.F."/>
            <person name="Koerich L.B."/>
            <person name="Kristiansen K."/>
            <person name="Kudrna D."/>
            <person name="Kulathinal R.J."/>
            <person name="Kumar S."/>
            <person name="Kwok R."/>
            <person name="Lander E."/>
            <person name="Langley C.H."/>
            <person name="Lapoint R."/>
            <person name="Lazzaro B.P."/>
            <person name="Lee S.J."/>
            <person name="Levesque L."/>
            <person name="Li R."/>
            <person name="Lin C.F."/>
            <person name="Lin M.F."/>
            <person name="Lindblad-Toh K."/>
            <person name="Llopart A."/>
            <person name="Long M."/>
            <person name="Low L."/>
            <person name="Lozovsky E."/>
            <person name="Lu J."/>
            <person name="Luo M."/>
            <person name="Machado C.A."/>
            <person name="Makalowski W."/>
            <person name="Marzo M."/>
            <person name="Matsuda M."/>
            <person name="Matzkin L."/>
            <person name="McAllister B."/>
            <person name="McBride C.S."/>
            <person name="McKernan B."/>
            <person name="McKernan K."/>
            <person name="Mendez-Lago M."/>
            <person name="Minx P."/>
            <person name="Mollenhauer M.U."/>
            <person name="Montooth K."/>
            <person name="Mount S.M."/>
            <person name="Mu X."/>
            <person name="Myers E."/>
            <person name="Negre B."/>
            <person name="Newfeld S."/>
            <person name="Nielsen R."/>
            <person name="Noor M.A."/>
            <person name="O'Grady P."/>
            <person name="Pachter L."/>
            <person name="Papaceit M."/>
            <person name="Parisi M.J."/>
            <person name="Parisi M."/>
            <person name="Parts L."/>
            <person name="Pedersen J.S."/>
            <person name="Pesole G."/>
            <person name="Phillippy A.M."/>
            <person name="Ponting C.P."/>
            <person name="Pop M."/>
            <person name="Porcelli D."/>
            <person name="Powell J.R."/>
            <person name="Prohaska S."/>
            <person name="Pruitt K."/>
            <person name="Puig M."/>
            <person name="Quesneville H."/>
            <person name="Ram K.R."/>
            <person name="Rand D."/>
            <person name="Rasmussen M.D."/>
            <person name="Reed L.K."/>
            <person name="Reenan R."/>
            <person name="Reily A."/>
            <person name="Remington K.A."/>
            <person name="Rieger T.T."/>
            <person name="Ritchie M.G."/>
            <person name="Robin C."/>
            <person name="Rogers Y.H."/>
            <person name="Rohde C."/>
            <person name="Rozas J."/>
            <person name="Rubenfield M.J."/>
            <person name="Ruiz A."/>
            <person name="Russo S."/>
            <person name="Salzberg S.L."/>
            <person name="Sanchez-Gracia A."/>
            <person name="Saranga D.J."/>
            <person name="Sato H."/>
            <person name="Schaeffer S.W."/>
            <person name="Schatz M.C."/>
            <person name="Schlenke T."/>
            <person name="Schwartz R."/>
            <person name="Segarra C."/>
            <person name="Singh R.S."/>
            <person name="Sirot L."/>
            <person name="Sirota M."/>
            <person name="Sisneros N.B."/>
            <person name="Smith C.D."/>
            <person name="Smith T.F."/>
            <person name="Spieth J."/>
            <person name="Stage D.E."/>
            <person name="Stark A."/>
            <person name="Stephan W."/>
            <person name="Strausberg R.L."/>
            <person name="Strempel S."/>
            <person name="Sturgill D."/>
            <person name="Sutton G."/>
            <person name="Sutton G.G."/>
            <person name="Tao W."/>
            <person name="Teichmann S."/>
            <person name="Tobari Y.N."/>
            <person name="Tomimura Y."/>
            <person name="Tsolas J.M."/>
            <person name="Valente V.L."/>
            <person name="Venter E."/>
            <person name="Venter J.C."/>
            <person name="Vicario S."/>
            <person name="Vieira F.G."/>
            <person name="Vilella A.J."/>
            <person name="Villasante A."/>
            <person name="Walenz B."/>
            <person name="Wang J."/>
            <person name="Wasserman M."/>
            <person name="Watts T."/>
            <person name="Wilson D."/>
            <person name="Wilson R.K."/>
            <person name="Wing R.A."/>
            <person name="Wolfner M.F."/>
            <person name="Wong A."/>
            <person name="Wong G.K."/>
            <person name="Wu C.I."/>
            <person name="Wu G."/>
            <person name="Yamamoto D."/>
            <person name="Yang H.P."/>
            <person name="Yang S.P."/>
            <person name="Yorke J.A."/>
            <person name="Yoshida K."/>
            <person name="Zdobnov E."/>
            <person name="Zhang P."/>
            <person name="Zhang Y."/>
            <person name="Zimin A.V."/>
            <person name="Baldwin J."/>
            <person name="Abdouelleil A."/>
            <person name="Abdulkadir J."/>
            <person name="Abebe A."/>
            <person name="Abera B."/>
            <person name="Abreu J."/>
            <person name="Acer S.C."/>
            <person name="Aftuck L."/>
            <person name="Alexander A."/>
            <person name="An P."/>
            <person name="Anderson E."/>
            <person name="Anderson S."/>
            <person name="Arachi H."/>
            <person name="Azer M."/>
            <person name="Bachantsang P."/>
            <person name="Barry A."/>
            <person name="Bayul T."/>
            <person name="Berlin A."/>
            <person name="Bessette D."/>
            <person name="Bloom T."/>
            <person name="Blye J."/>
            <person name="Boguslavskiy L."/>
            <person name="Bonnet C."/>
            <person name="Boukhgalter B."/>
            <person name="Bourzgui I."/>
            <person name="Brown A."/>
            <person name="Cahill P."/>
            <person name="Channer S."/>
            <person name="Cheshatsang Y."/>
            <person name="Chuda L."/>
            <person name="Citroen M."/>
            <person name="Collymore A."/>
            <person name="Cooke P."/>
            <person name="Costello M."/>
            <person name="D'Aco K."/>
            <person name="Daza R."/>
            <person name="De Haan G."/>
            <person name="DeGray S."/>
            <person name="DeMaso C."/>
            <person name="Dhargay N."/>
            <person name="Dooley K."/>
            <person name="Dooley E."/>
            <person name="Doricent M."/>
            <person name="Dorje P."/>
            <person name="Dorjee K."/>
            <person name="Dupes A."/>
            <person name="Elong R."/>
            <person name="Falk J."/>
            <person name="Farina A."/>
            <person name="Faro S."/>
            <person name="Ferguson D."/>
            <person name="Fisher S."/>
            <person name="Foley C.D."/>
            <person name="Franke A."/>
            <person name="Friedrich D."/>
            <person name="Gadbois L."/>
            <person name="Gearin G."/>
            <person name="Gearin C.R."/>
            <person name="Giannoukos G."/>
            <person name="Goode T."/>
            <person name="Graham J."/>
            <person name="Grandbois E."/>
            <person name="Grewal S."/>
            <person name="Gyaltsen K."/>
            <person name="Hafez N."/>
            <person name="Hagos B."/>
            <person name="Hall J."/>
            <person name="Henson C."/>
            <person name="Hollinger A."/>
            <person name="Honan T."/>
            <person name="Huard M.D."/>
            <person name="Hughes L."/>
            <person name="Hurhula B."/>
            <person name="Husby M.E."/>
            <person name="Kamat A."/>
            <person name="Kanga B."/>
            <person name="Kashin S."/>
            <person name="Khazanovich D."/>
            <person name="Kisner P."/>
            <person name="Lance K."/>
            <person name="Lara M."/>
            <person name="Lee W."/>
            <person name="Lennon N."/>
            <person name="Letendre F."/>
            <person name="LeVine R."/>
            <person name="Lipovsky A."/>
            <person name="Liu X."/>
            <person name="Liu J."/>
            <person name="Liu S."/>
            <person name="Lokyitsang T."/>
            <person name="Lokyitsang Y."/>
            <person name="Lubonja R."/>
            <person name="Lui A."/>
            <person name="MacDonald P."/>
            <person name="Magnisalis V."/>
            <person name="Maru K."/>
            <person name="Matthews C."/>
            <person name="McCusker W."/>
            <person name="McDonough S."/>
            <person name="Mehta T."/>
            <person name="Meldrim J."/>
            <person name="Meneus L."/>
            <person name="Mihai O."/>
            <person name="Mihalev A."/>
            <person name="Mihova T."/>
            <person name="Mittelman R."/>
            <person name="Mlenga V."/>
            <person name="Montmayeur A."/>
            <person name="Mulrain L."/>
            <person name="Navidi A."/>
            <person name="Naylor J."/>
            <person name="Negash T."/>
            <person name="Nguyen T."/>
            <person name="Nguyen N."/>
            <person name="Nicol R."/>
            <person name="Norbu C."/>
            <person name="Norbu N."/>
            <person name="Novod N."/>
            <person name="O'Neill B."/>
            <person name="Osman S."/>
            <person name="Markiewicz E."/>
            <person name="Oyono O.L."/>
            <person name="Patti C."/>
            <person name="Phunkhang P."/>
            <person name="Pierre F."/>
            <person name="Priest M."/>
            <person name="Raghuraman S."/>
            <person name="Rege F."/>
            <person name="Reyes R."/>
            <person name="Rise C."/>
            <person name="Rogov P."/>
            <person name="Ross K."/>
            <person name="Ryan E."/>
            <person name="Settipalli S."/>
            <person name="Shea T."/>
            <person name="Sherpa N."/>
            <person name="Shi L."/>
            <person name="Shih D."/>
            <person name="Sparrow T."/>
            <person name="Spaulding J."/>
            <person name="Stalker J."/>
            <person name="Stange-Thomann N."/>
            <person name="Stavropoulos S."/>
            <person name="Stone C."/>
            <person name="Strader C."/>
            <person name="Tesfaye S."/>
            <person name="Thomson T."/>
            <person name="Thoulutsang Y."/>
            <person name="Thoulutsang D."/>
            <person name="Topham K."/>
            <person name="Topping I."/>
            <person name="Tsamla T."/>
            <person name="Vassiliev H."/>
            <person name="Vo A."/>
            <person name="Wangchuk T."/>
            <person name="Wangdi T."/>
            <person name="Weiand M."/>
            <person name="Wilkinson J."/>
            <person name="Wilson A."/>
            <person name="Yadav S."/>
            <person name="Young G."/>
            <person name="Yu Q."/>
            <person name="Zembek L."/>
            <person name="Zhong D."/>
            <person name="Zimmer A."/>
            <person name="Zwirko Z."/>
            <person name="Jaffe D.B."/>
            <person name="Alvarez P."/>
            <person name="Brockman W."/>
            <person name="Butler J."/>
            <person name="Chin C."/>
            <person name="Gnerre S."/>
            <person name="Grabherr M."/>
            <person name="Kleber M."/>
            <person name="Mauceli E."/>
            <person name="MacCallum I."/>
        </authorList>
    </citation>
    <scope>NUCLEOTIDE SEQUENCE [LARGE SCALE GENOMIC DNA]</scope>
    <source>
        <strain evidence="3">Tucson 15287-2541.00</strain>
    </source>
</reference>
<dbReference type="OrthoDB" id="8029473at2759"/>
<dbReference type="PhylomeDB" id="B4JAY7"/>
<dbReference type="OMA" id="STQEICV"/>
<feature type="chain" id="PRO_5002811762" evidence="1">
    <location>
        <begin position="24"/>
        <end position="155"/>
    </location>
</feature>
<accession>B4JAY7</accession>
<dbReference type="Proteomes" id="UP000001070">
    <property type="component" value="Unassembled WGS sequence"/>
</dbReference>
<evidence type="ECO:0000256" key="1">
    <source>
        <dbReference type="SAM" id="SignalP"/>
    </source>
</evidence>
<evidence type="ECO:0000313" key="2">
    <source>
        <dbReference type="EMBL" id="EDW02857.1"/>
    </source>
</evidence>
<sequence>MSHFIHVFIVVAALIWQLDIVQSNCDVCQANDAACVNQTSYKLCFGKNIPNNDQIFTCPDGLVCTDKAQICFQRSEVPASCGDNDSCGLCNESKTFACTSRNTFSFCFGATKPTTVNGTCPAGRFCDASDVNICVSTATANSIICHLDKVPESTG</sequence>
<dbReference type="eggNOG" id="ENOG502TCT4">
    <property type="taxonomic scope" value="Eukaryota"/>
</dbReference>
<organism evidence="3">
    <name type="scientific">Drosophila grimshawi</name>
    <name type="common">Hawaiian fruit fly</name>
    <name type="synonym">Idiomyia grimshawi</name>
    <dbReference type="NCBI Taxonomy" id="7222"/>
    <lineage>
        <taxon>Eukaryota</taxon>
        <taxon>Metazoa</taxon>
        <taxon>Ecdysozoa</taxon>
        <taxon>Arthropoda</taxon>
        <taxon>Hexapoda</taxon>
        <taxon>Insecta</taxon>
        <taxon>Pterygota</taxon>
        <taxon>Neoptera</taxon>
        <taxon>Endopterygota</taxon>
        <taxon>Diptera</taxon>
        <taxon>Brachycera</taxon>
        <taxon>Muscomorpha</taxon>
        <taxon>Ephydroidea</taxon>
        <taxon>Drosophilidae</taxon>
        <taxon>Drosophila</taxon>
        <taxon>Hawaiian Drosophila</taxon>
    </lineage>
</organism>
<dbReference type="EMBL" id="CH916368">
    <property type="protein sequence ID" value="EDW02857.1"/>
    <property type="molecule type" value="Genomic_DNA"/>
</dbReference>
<name>B4JAY7_DROGR</name>
<evidence type="ECO:0000313" key="3">
    <source>
        <dbReference type="Proteomes" id="UP000001070"/>
    </source>
</evidence>
<feature type="signal peptide" evidence="1">
    <location>
        <begin position="1"/>
        <end position="23"/>
    </location>
</feature>
<dbReference type="AlphaFoldDB" id="B4JAY7"/>
<dbReference type="KEGG" id="dgr:6562277"/>
<keyword evidence="1" id="KW-0732">Signal</keyword>
<dbReference type="InParanoid" id="B4JAY7"/>